<accession>A0A1E4SF34</accession>
<evidence type="ECO:0000256" key="1">
    <source>
        <dbReference type="ARBA" id="ARBA00004141"/>
    </source>
</evidence>
<feature type="transmembrane region" description="Helical" evidence="5">
    <location>
        <begin position="27"/>
        <end position="46"/>
    </location>
</feature>
<dbReference type="EMBL" id="KV453914">
    <property type="protein sequence ID" value="ODV78131.1"/>
    <property type="molecule type" value="Genomic_DNA"/>
</dbReference>
<dbReference type="RefSeq" id="XP_020063253.1">
    <property type="nucleotide sequence ID" value="XM_020208266.1"/>
</dbReference>
<dbReference type="GeneID" id="30982403"/>
<dbReference type="InterPro" id="IPR037185">
    <property type="entry name" value="EmrE-like"/>
</dbReference>
<feature type="non-terminal residue" evidence="7">
    <location>
        <position position="1"/>
    </location>
</feature>
<feature type="domain" description="EamA" evidence="6">
    <location>
        <begin position="115"/>
        <end position="191"/>
    </location>
</feature>
<feature type="transmembrane region" description="Helical" evidence="5">
    <location>
        <begin position="119"/>
        <end position="138"/>
    </location>
</feature>
<dbReference type="AlphaFoldDB" id="A0A1E4SF34"/>
<dbReference type="InterPro" id="IPR000620">
    <property type="entry name" value="EamA_dom"/>
</dbReference>
<dbReference type="PANTHER" id="PTHR23051">
    <property type="entry name" value="SOLUTE CARRIER FAMILY 35, MEMBER F5"/>
    <property type="match status" value="1"/>
</dbReference>
<dbReference type="Gene3D" id="1.10.3730.20">
    <property type="match status" value="1"/>
</dbReference>
<evidence type="ECO:0000313" key="7">
    <source>
        <dbReference type="EMBL" id="ODV78131.1"/>
    </source>
</evidence>
<evidence type="ECO:0000256" key="3">
    <source>
        <dbReference type="ARBA" id="ARBA00022989"/>
    </source>
</evidence>
<dbReference type="Proteomes" id="UP000094285">
    <property type="component" value="Unassembled WGS sequence"/>
</dbReference>
<gene>
    <name evidence="7" type="ORF">CANTADRAFT_28957</name>
</gene>
<dbReference type="Pfam" id="PF00892">
    <property type="entry name" value="EamA"/>
    <property type="match status" value="1"/>
</dbReference>
<evidence type="ECO:0000256" key="4">
    <source>
        <dbReference type="ARBA" id="ARBA00023136"/>
    </source>
</evidence>
<keyword evidence="8" id="KW-1185">Reference proteome</keyword>
<keyword evidence="2 5" id="KW-0812">Transmembrane</keyword>
<dbReference type="OrthoDB" id="1436450at2759"/>
<reference evidence="8" key="1">
    <citation type="submission" date="2016-05" db="EMBL/GenBank/DDBJ databases">
        <title>Comparative genomics of biotechnologically important yeasts.</title>
        <authorList>
            <consortium name="DOE Joint Genome Institute"/>
            <person name="Riley R."/>
            <person name="Haridas S."/>
            <person name="Wolfe K.H."/>
            <person name="Lopes M.R."/>
            <person name="Hittinger C.T."/>
            <person name="Goker M."/>
            <person name="Salamov A."/>
            <person name="Wisecaver J."/>
            <person name="Long T.M."/>
            <person name="Aerts A.L."/>
            <person name="Barry K."/>
            <person name="Choi C."/>
            <person name="Clum A."/>
            <person name="Coughlan A.Y."/>
            <person name="Deshpande S."/>
            <person name="Douglass A.P."/>
            <person name="Hanson S.J."/>
            <person name="Klenk H.-P."/>
            <person name="Labutti K."/>
            <person name="Lapidus A."/>
            <person name="Lindquist E."/>
            <person name="Lipzen A."/>
            <person name="Meier-Kolthoff J.P."/>
            <person name="Ohm R.A."/>
            <person name="Otillar R.P."/>
            <person name="Pangilinan J."/>
            <person name="Peng Y."/>
            <person name="Rokas A."/>
            <person name="Rosa C.A."/>
            <person name="Scheuner C."/>
            <person name="Sibirny A.A."/>
            <person name="Slot J.C."/>
            <person name="Stielow J.B."/>
            <person name="Sun H."/>
            <person name="Kurtzman C.P."/>
            <person name="Blackwell M."/>
            <person name="Grigoriev I.V."/>
            <person name="Jeffries T.W."/>
        </authorList>
    </citation>
    <scope>NUCLEOTIDE SEQUENCE [LARGE SCALE GENOMIC DNA]</scope>
    <source>
        <strain evidence="8">NRRL Y-17324</strain>
    </source>
</reference>
<feature type="transmembrane region" description="Helical" evidence="5">
    <location>
        <begin position="283"/>
        <end position="307"/>
    </location>
</feature>
<feature type="transmembrane region" description="Helical" evidence="5">
    <location>
        <begin position="346"/>
        <end position="366"/>
    </location>
</feature>
<evidence type="ECO:0000313" key="8">
    <source>
        <dbReference type="Proteomes" id="UP000094285"/>
    </source>
</evidence>
<evidence type="ECO:0000256" key="5">
    <source>
        <dbReference type="SAM" id="Phobius"/>
    </source>
</evidence>
<comment type="subcellular location">
    <subcellularLocation>
        <location evidence="1">Membrane</location>
        <topology evidence="1">Multi-pass membrane protein</topology>
    </subcellularLocation>
</comment>
<keyword evidence="4 5" id="KW-0472">Membrane</keyword>
<dbReference type="STRING" id="984487.A0A1E4SF34"/>
<organism evidence="7 8">
    <name type="scientific">Suhomyces tanzawaensis NRRL Y-17324</name>
    <dbReference type="NCBI Taxonomy" id="984487"/>
    <lineage>
        <taxon>Eukaryota</taxon>
        <taxon>Fungi</taxon>
        <taxon>Dikarya</taxon>
        <taxon>Ascomycota</taxon>
        <taxon>Saccharomycotina</taxon>
        <taxon>Pichiomycetes</taxon>
        <taxon>Debaryomycetaceae</taxon>
        <taxon>Suhomyces</taxon>
    </lineage>
</organism>
<sequence length="367" mass="40380">HQHVQVASDPIEVLEIINRNELQNYKLGVCFIFIAITTWVVGLELVNSVMKGDEYNKPILISVYIGSCFSLYFIPDVYRFGLDLVKRKFFGVSDTAAQDIAKSYEDTEDGPEELTRSEIVILALQVSVGYFLYNFFVMESLQYTSAANQTVFSSTTSIFTLIIGVLVKTDKLSFKKVVCVTISTIGVFLVNMSESANEPDSGLKYLPKNPMLGNSLAMCGALMYSSYMLIMKVNCGMGKKTTNERQLFGVVGLLTMLLGVPVLFIADQLGIEKFEFPPPSTNILILVLANGVFSVVSDYSIVMAMLLTSPLVASLSLTSAIPITICVDFVILLLEDVENPNSSKNFVYYLGIMGILLAVVLINVNIS</sequence>
<feature type="transmembrane region" description="Helical" evidence="5">
    <location>
        <begin position="58"/>
        <end position="78"/>
    </location>
</feature>
<feature type="transmembrane region" description="Helical" evidence="5">
    <location>
        <begin position="212"/>
        <end position="235"/>
    </location>
</feature>
<dbReference type="SUPFAM" id="SSF103481">
    <property type="entry name" value="Multidrug resistance efflux transporter EmrE"/>
    <property type="match status" value="1"/>
</dbReference>
<dbReference type="GO" id="GO:0000329">
    <property type="term" value="C:fungal-type vacuole membrane"/>
    <property type="evidence" value="ECO:0007669"/>
    <property type="project" value="TreeGrafter"/>
</dbReference>
<protein>
    <recommendedName>
        <fullName evidence="6">EamA domain-containing protein</fullName>
    </recommendedName>
</protein>
<feature type="transmembrane region" description="Helical" evidence="5">
    <location>
        <begin position="247"/>
        <end position="271"/>
    </location>
</feature>
<feature type="non-terminal residue" evidence="7">
    <location>
        <position position="367"/>
    </location>
</feature>
<dbReference type="PANTHER" id="PTHR23051:SF0">
    <property type="entry name" value="SOLUTE CARRIER FAMILY 35 MEMBER F5"/>
    <property type="match status" value="1"/>
</dbReference>
<evidence type="ECO:0000256" key="2">
    <source>
        <dbReference type="ARBA" id="ARBA00022692"/>
    </source>
</evidence>
<feature type="transmembrane region" description="Helical" evidence="5">
    <location>
        <begin position="150"/>
        <end position="167"/>
    </location>
</feature>
<evidence type="ECO:0000259" key="6">
    <source>
        <dbReference type="Pfam" id="PF00892"/>
    </source>
</evidence>
<feature type="transmembrane region" description="Helical" evidence="5">
    <location>
        <begin position="314"/>
        <end position="334"/>
    </location>
</feature>
<keyword evidence="3 5" id="KW-1133">Transmembrane helix</keyword>
<name>A0A1E4SF34_9ASCO</name>
<feature type="transmembrane region" description="Helical" evidence="5">
    <location>
        <begin position="174"/>
        <end position="192"/>
    </location>
</feature>
<proteinExistence type="predicted"/>